<evidence type="ECO:0000256" key="6">
    <source>
        <dbReference type="ARBA" id="ARBA00022989"/>
    </source>
</evidence>
<evidence type="ECO:0000256" key="4">
    <source>
        <dbReference type="ARBA" id="ARBA00022847"/>
    </source>
</evidence>
<dbReference type="AlphaFoldDB" id="A0AAQ4Q704"/>
<dbReference type="Pfam" id="PF00854">
    <property type="entry name" value="PTR2"/>
    <property type="match status" value="1"/>
</dbReference>
<dbReference type="GO" id="GO:0015833">
    <property type="term" value="P:peptide transport"/>
    <property type="evidence" value="ECO:0007669"/>
    <property type="project" value="UniProtKB-KW"/>
</dbReference>
<evidence type="ECO:0000256" key="1">
    <source>
        <dbReference type="ARBA" id="ARBA00004141"/>
    </source>
</evidence>
<evidence type="ECO:0000256" key="3">
    <source>
        <dbReference type="ARBA" id="ARBA00022692"/>
    </source>
</evidence>
<keyword evidence="7 9" id="KW-0472">Membrane</keyword>
<feature type="transmembrane region" description="Helical" evidence="9">
    <location>
        <begin position="192"/>
        <end position="213"/>
    </location>
</feature>
<evidence type="ECO:0000256" key="2">
    <source>
        <dbReference type="ARBA" id="ARBA00005982"/>
    </source>
</evidence>
<dbReference type="SUPFAM" id="SSF103473">
    <property type="entry name" value="MFS general substrate transporter"/>
    <property type="match status" value="1"/>
</dbReference>
<dbReference type="GO" id="GO:0015293">
    <property type="term" value="F:symporter activity"/>
    <property type="evidence" value="ECO:0007669"/>
    <property type="project" value="UniProtKB-KW"/>
</dbReference>
<feature type="transmembrane region" description="Helical" evidence="9">
    <location>
        <begin position="341"/>
        <end position="363"/>
    </location>
</feature>
<keyword evidence="5" id="KW-0653">Protein transport</keyword>
<accession>A0AAQ4Q704</accession>
<dbReference type="Gene3D" id="1.20.1250.20">
    <property type="entry name" value="MFS general substrate transporter like domains"/>
    <property type="match status" value="2"/>
</dbReference>
<proteinExistence type="inferred from homology"/>
<feature type="transmembrane region" description="Helical" evidence="9">
    <location>
        <begin position="107"/>
        <end position="129"/>
    </location>
</feature>
<reference evidence="10" key="2">
    <citation type="submission" date="2025-08" db="UniProtKB">
        <authorList>
            <consortium name="Ensembl"/>
        </authorList>
    </citation>
    <scope>IDENTIFICATION</scope>
</reference>
<feature type="transmembrane region" description="Helical" evidence="9">
    <location>
        <begin position="39"/>
        <end position="63"/>
    </location>
</feature>
<feature type="transmembrane region" description="Helical" evidence="9">
    <location>
        <begin position="517"/>
        <end position="537"/>
    </location>
</feature>
<keyword evidence="4" id="KW-0813">Transport</keyword>
<reference evidence="10" key="3">
    <citation type="submission" date="2025-09" db="UniProtKB">
        <authorList>
            <consortium name="Ensembl"/>
        </authorList>
    </citation>
    <scope>IDENTIFICATION</scope>
</reference>
<organism evidence="10 11">
    <name type="scientific">Gasterosteus aculeatus aculeatus</name>
    <name type="common">three-spined stickleback</name>
    <dbReference type="NCBI Taxonomy" id="481459"/>
    <lineage>
        <taxon>Eukaryota</taxon>
        <taxon>Metazoa</taxon>
        <taxon>Chordata</taxon>
        <taxon>Craniata</taxon>
        <taxon>Vertebrata</taxon>
        <taxon>Euteleostomi</taxon>
        <taxon>Actinopterygii</taxon>
        <taxon>Neopterygii</taxon>
        <taxon>Teleostei</taxon>
        <taxon>Neoteleostei</taxon>
        <taxon>Acanthomorphata</taxon>
        <taxon>Eupercaria</taxon>
        <taxon>Perciformes</taxon>
        <taxon>Cottioidei</taxon>
        <taxon>Gasterosteales</taxon>
        <taxon>Gasterosteidae</taxon>
        <taxon>Gasterosteus</taxon>
    </lineage>
</organism>
<feature type="region of interest" description="Disordered" evidence="8">
    <location>
        <begin position="1"/>
        <end position="31"/>
    </location>
</feature>
<feature type="transmembrane region" description="Helical" evidence="9">
    <location>
        <begin position="250"/>
        <end position="271"/>
    </location>
</feature>
<dbReference type="GeneTree" id="ENSGT00940000158916"/>
<keyword evidence="4" id="KW-0769">Symport</keyword>
<dbReference type="Proteomes" id="UP000007635">
    <property type="component" value="Chromosome XIX"/>
</dbReference>
<evidence type="ECO:0000256" key="9">
    <source>
        <dbReference type="SAM" id="Phobius"/>
    </source>
</evidence>
<dbReference type="InterPro" id="IPR036259">
    <property type="entry name" value="MFS_trans_sf"/>
</dbReference>
<evidence type="ECO:0000256" key="7">
    <source>
        <dbReference type="ARBA" id="ARBA00023136"/>
    </source>
</evidence>
<dbReference type="Ensembl" id="ENSGACT00000050848.1">
    <property type="protein sequence ID" value="ENSGACP00000045961.1"/>
    <property type="gene ID" value="ENSGACG00000010960.2"/>
</dbReference>
<protein>
    <submittedName>
        <fullName evidence="10">Solute carrier family 15 member 5</fullName>
    </submittedName>
</protein>
<feature type="transmembrane region" description="Helical" evidence="9">
    <location>
        <begin position="219"/>
        <end position="238"/>
    </location>
</feature>
<keyword evidence="6 9" id="KW-1133">Transmembrane helix</keyword>
<reference evidence="10 11" key="1">
    <citation type="journal article" date="2021" name="G3 (Bethesda)">
        <title>Improved contiguity of the threespine stickleback genome using long-read sequencing.</title>
        <authorList>
            <person name="Nath S."/>
            <person name="Shaw D.E."/>
            <person name="White M.A."/>
        </authorList>
    </citation>
    <scope>NUCLEOTIDE SEQUENCE [LARGE SCALE GENOMIC DNA]</scope>
    <source>
        <strain evidence="10 11">Lake Benthic</strain>
    </source>
</reference>
<keyword evidence="3 9" id="KW-0812">Transmembrane</keyword>
<comment type="subcellular location">
    <subcellularLocation>
        <location evidence="1">Membrane</location>
        <topology evidence="1">Multi-pass membrane protein</topology>
    </subcellularLocation>
</comment>
<dbReference type="InterPro" id="IPR000109">
    <property type="entry name" value="POT_fam"/>
</dbReference>
<evidence type="ECO:0000313" key="11">
    <source>
        <dbReference type="Proteomes" id="UP000007635"/>
    </source>
</evidence>
<name>A0AAQ4Q704_GASAC</name>
<feature type="transmembrane region" description="Helical" evidence="9">
    <location>
        <begin position="149"/>
        <end position="171"/>
    </location>
</feature>
<evidence type="ECO:0000256" key="8">
    <source>
        <dbReference type="SAM" id="MobiDB-lite"/>
    </source>
</evidence>
<keyword evidence="5" id="KW-0571">Peptide transport</keyword>
<evidence type="ECO:0000313" key="10">
    <source>
        <dbReference type="Ensembl" id="ENSGACP00000045961.1"/>
    </source>
</evidence>
<evidence type="ECO:0000256" key="5">
    <source>
        <dbReference type="ARBA" id="ARBA00022856"/>
    </source>
</evidence>
<feature type="transmembrane region" description="Helical" evidence="9">
    <location>
        <begin position="75"/>
        <end position="98"/>
    </location>
</feature>
<dbReference type="GO" id="GO:0016020">
    <property type="term" value="C:membrane"/>
    <property type="evidence" value="ECO:0007669"/>
    <property type="project" value="UniProtKB-SubCell"/>
</dbReference>
<sequence length="624" mass="70534">MVTGDSQRLPERRGRRRRLSRPLPPDSGPLRRSRKKLQVIICVLLVELCERFTFFGIVCNTILFCTVKLGYDNYLAATVNLCFIGASTLTPVLAGWFAETCLGRSKVLYLCAFLHFFGTAMLPVVAFPFEDFYIDTHHMTHQLEPREQQILFYVGLLAAALGIGGIRAILCPMGAYSLQGYNQHQLLSFFNWFYWLVNLNSTVVFLGIAYIQQSVGKNLGFLIPFTSVLLALIAIHMMRNKLTYKPKKGGSLLTTLGIFLNSLKMCCLHYRHLSGDVGSWLDRAKENNGGRYSETHVENVKVLAKLFPLYGLQLLYRACITQIPSGYYIQTMNSKLHLNNLLLPIGAMNVISILPLLLLAPLIECVTTCYLSKEKTPPAPAKVITPSHHPSLSILPFQLWATRVPPCRSWWQVCLSCRGRRTLWWSRRCLEEFCRCPPCHVSGWLLSTSCWVSQRLSSLLHVCDRIMVSRITWCILAKKPHKKYTAGNFSAFSSSRAGSLISFQLTPCHIRGISLHFLTLSYGGGCFLGAFIVQLVFLLSGGNFYPSILHDGNLERFFFLLSTLMAVNTFVFWSVSNRYKDLTVQGKALTISPLTEKLLHYKACLRFYDTVDCSYTNQSVESIL</sequence>
<dbReference type="PANTHER" id="PTHR11654">
    <property type="entry name" value="OLIGOPEPTIDE TRANSPORTER-RELATED"/>
    <property type="match status" value="1"/>
</dbReference>
<keyword evidence="11" id="KW-1185">Reference proteome</keyword>
<comment type="similarity">
    <text evidence="2">Belongs to the major facilitator superfamily. Proton-dependent oligopeptide transporter (POT/PTR) (TC 2.A.17) family.</text>
</comment>
<feature type="transmembrane region" description="Helical" evidence="9">
    <location>
        <begin position="557"/>
        <end position="575"/>
    </location>
</feature>